<reference evidence="1 2" key="2">
    <citation type="journal article" date="2013" name="Plant Cell Physiol.">
        <title>Rice Annotation Project Database (RAP-DB): an integrative and interactive database for rice genomics.</title>
        <authorList>
            <person name="Sakai H."/>
            <person name="Lee S.S."/>
            <person name="Tanaka T."/>
            <person name="Numa H."/>
            <person name="Kim J."/>
            <person name="Kawahara Y."/>
            <person name="Wakimoto H."/>
            <person name="Yang C.C."/>
            <person name="Iwamoto M."/>
            <person name="Abe T."/>
            <person name="Yamada Y."/>
            <person name="Muto A."/>
            <person name="Inokuchi H."/>
            <person name="Ikemura T."/>
            <person name="Matsumoto T."/>
            <person name="Sasaki T."/>
            <person name="Itoh T."/>
        </authorList>
    </citation>
    <scope>NUCLEOTIDE SEQUENCE [LARGE SCALE GENOMIC DNA]</scope>
    <source>
        <strain evidence="2">cv. Nipponbare</strain>
    </source>
</reference>
<evidence type="ECO:0000313" key="1">
    <source>
        <dbReference type="EMBL" id="BAS80927.1"/>
    </source>
</evidence>
<keyword evidence="2" id="KW-1185">Reference proteome</keyword>
<dbReference type="InParanoid" id="A0A0P0VPU1"/>
<dbReference type="PaxDb" id="39947-A0A0P0VPU1"/>
<dbReference type="AlphaFoldDB" id="A0A0P0VPU1"/>
<accession>A0A0P0VPU1</accession>
<gene>
    <name evidence="1" type="ordered locus">Os02g0749100</name>
    <name evidence="1" type="ORF">OSNPB_020749100</name>
</gene>
<protein>
    <submittedName>
        <fullName evidence="1">Os02g0749100 protein</fullName>
    </submittedName>
</protein>
<dbReference type="EMBL" id="AP014958">
    <property type="protein sequence ID" value="BAS80927.1"/>
    <property type="molecule type" value="Genomic_DNA"/>
</dbReference>
<sequence length="98" mass="11009">MARWGDWNPACDEDGGARLRCDGEEGDGDATAIFFGSSPGSRPRLIRFSRRAALALGSWELLVLGLYNFGPNLKWASGKYQQFSLYHLYLIKVYFNSL</sequence>
<name>A0A0P0VPU1_ORYSJ</name>
<reference evidence="2" key="1">
    <citation type="journal article" date="2005" name="Nature">
        <title>The map-based sequence of the rice genome.</title>
        <authorList>
            <consortium name="International rice genome sequencing project (IRGSP)"/>
            <person name="Matsumoto T."/>
            <person name="Wu J."/>
            <person name="Kanamori H."/>
            <person name="Katayose Y."/>
            <person name="Fujisawa M."/>
            <person name="Namiki N."/>
            <person name="Mizuno H."/>
            <person name="Yamamoto K."/>
            <person name="Antonio B.A."/>
            <person name="Baba T."/>
            <person name="Sakata K."/>
            <person name="Nagamura Y."/>
            <person name="Aoki H."/>
            <person name="Arikawa K."/>
            <person name="Arita K."/>
            <person name="Bito T."/>
            <person name="Chiden Y."/>
            <person name="Fujitsuka N."/>
            <person name="Fukunaka R."/>
            <person name="Hamada M."/>
            <person name="Harada C."/>
            <person name="Hayashi A."/>
            <person name="Hijishita S."/>
            <person name="Honda M."/>
            <person name="Hosokawa S."/>
            <person name="Ichikawa Y."/>
            <person name="Idonuma A."/>
            <person name="Iijima M."/>
            <person name="Ikeda M."/>
            <person name="Ikeno M."/>
            <person name="Ito K."/>
            <person name="Ito S."/>
            <person name="Ito T."/>
            <person name="Ito Y."/>
            <person name="Ito Y."/>
            <person name="Iwabuchi A."/>
            <person name="Kamiya K."/>
            <person name="Karasawa W."/>
            <person name="Kurita K."/>
            <person name="Katagiri S."/>
            <person name="Kikuta A."/>
            <person name="Kobayashi H."/>
            <person name="Kobayashi N."/>
            <person name="Machita K."/>
            <person name="Maehara T."/>
            <person name="Masukawa M."/>
            <person name="Mizubayashi T."/>
            <person name="Mukai Y."/>
            <person name="Nagasaki H."/>
            <person name="Nagata Y."/>
            <person name="Naito S."/>
            <person name="Nakashima M."/>
            <person name="Nakama Y."/>
            <person name="Nakamichi Y."/>
            <person name="Nakamura M."/>
            <person name="Meguro A."/>
            <person name="Negishi M."/>
            <person name="Ohta I."/>
            <person name="Ohta T."/>
            <person name="Okamoto M."/>
            <person name="Ono N."/>
            <person name="Saji S."/>
            <person name="Sakaguchi M."/>
            <person name="Sakai K."/>
            <person name="Shibata M."/>
            <person name="Shimokawa T."/>
            <person name="Song J."/>
            <person name="Takazaki Y."/>
            <person name="Terasawa K."/>
            <person name="Tsugane M."/>
            <person name="Tsuji K."/>
            <person name="Ueda S."/>
            <person name="Waki K."/>
            <person name="Yamagata H."/>
            <person name="Yamamoto M."/>
            <person name="Yamamoto S."/>
            <person name="Yamane H."/>
            <person name="Yoshiki S."/>
            <person name="Yoshihara R."/>
            <person name="Yukawa K."/>
            <person name="Zhong H."/>
            <person name="Yano M."/>
            <person name="Yuan Q."/>
            <person name="Ouyang S."/>
            <person name="Liu J."/>
            <person name="Jones K.M."/>
            <person name="Gansberger K."/>
            <person name="Moffat K."/>
            <person name="Hill J."/>
            <person name="Bera J."/>
            <person name="Fadrosh D."/>
            <person name="Jin S."/>
            <person name="Johri S."/>
            <person name="Kim M."/>
            <person name="Overton L."/>
            <person name="Reardon M."/>
            <person name="Tsitrin T."/>
            <person name="Vuong H."/>
            <person name="Weaver B."/>
            <person name="Ciecko A."/>
            <person name="Tallon L."/>
            <person name="Jackson J."/>
            <person name="Pai G."/>
            <person name="Aken S.V."/>
            <person name="Utterback T."/>
            <person name="Reidmuller S."/>
            <person name="Feldblyum T."/>
            <person name="Hsiao J."/>
            <person name="Zismann V."/>
            <person name="Iobst S."/>
            <person name="de Vazeille A.R."/>
            <person name="Buell C.R."/>
            <person name="Ying K."/>
            <person name="Li Y."/>
            <person name="Lu T."/>
            <person name="Huang Y."/>
            <person name="Zhao Q."/>
            <person name="Feng Q."/>
            <person name="Zhang L."/>
            <person name="Zhu J."/>
            <person name="Weng Q."/>
            <person name="Mu J."/>
            <person name="Lu Y."/>
            <person name="Fan D."/>
            <person name="Liu Y."/>
            <person name="Guan J."/>
            <person name="Zhang Y."/>
            <person name="Yu S."/>
            <person name="Liu X."/>
            <person name="Zhang Y."/>
            <person name="Hong G."/>
            <person name="Han B."/>
            <person name="Choisne N."/>
            <person name="Demange N."/>
            <person name="Orjeda G."/>
            <person name="Samain S."/>
            <person name="Cattolico L."/>
            <person name="Pelletier E."/>
            <person name="Couloux A."/>
            <person name="Segurens B."/>
            <person name="Wincker P."/>
            <person name="D'Hont A."/>
            <person name="Scarpelli C."/>
            <person name="Weissenbach J."/>
            <person name="Salanoubat M."/>
            <person name="Quetier F."/>
            <person name="Yu Y."/>
            <person name="Kim H.R."/>
            <person name="Rambo T."/>
            <person name="Currie J."/>
            <person name="Collura K."/>
            <person name="Luo M."/>
            <person name="Yang T."/>
            <person name="Ammiraju J.S.S."/>
            <person name="Engler F."/>
            <person name="Soderlund C."/>
            <person name="Wing R.A."/>
            <person name="Palmer L.E."/>
            <person name="de la Bastide M."/>
            <person name="Spiegel L."/>
            <person name="Nascimento L."/>
            <person name="Zutavern T."/>
            <person name="O'Shaughnessy A."/>
            <person name="Dike S."/>
            <person name="Dedhia N."/>
            <person name="Preston R."/>
            <person name="Balija V."/>
            <person name="McCombie W.R."/>
            <person name="Chow T."/>
            <person name="Chen H."/>
            <person name="Chung M."/>
            <person name="Chen C."/>
            <person name="Shaw J."/>
            <person name="Wu H."/>
            <person name="Hsiao K."/>
            <person name="Chao Y."/>
            <person name="Chu M."/>
            <person name="Cheng C."/>
            <person name="Hour A."/>
            <person name="Lee P."/>
            <person name="Lin S."/>
            <person name="Lin Y."/>
            <person name="Liou J."/>
            <person name="Liu S."/>
            <person name="Hsing Y."/>
            <person name="Raghuvanshi S."/>
            <person name="Mohanty A."/>
            <person name="Bharti A.K."/>
            <person name="Gaur A."/>
            <person name="Gupta V."/>
            <person name="Kumar D."/>
            <person name="Ravi V."/>
            <person name="Vij S."/>
            <person name="Kapur A."/>
            <person name="Khurana P."/>
            <person name="Khurana P."/>
            <person name="Khurana J.P."/>
            <person name="Tyagi A.K."/>
            <person name="Gaikwad K."/>
            <person name="Singh A."/>
            <person name="Dalal V."/>
            <person name="Srivastava S."/>
            <person name="Dixit A."/>
            <person name="Pal A.K."/>
            <person name="Ghazi I.A."/>
            <person name="Yadav M."/>
            <person name="Pandit A."/>
            <person name="Bhargava A."/>
            <person name="Sureshbabu K."/>
            <person name="Batra K."/>
            <person name="Sharma T.R."/>
            <person name="Mohapatra T."/>
            <person name="Singh N.K."/>
            <person name="Messing J."/>
            <person name="Nelson A.B."/>
            <person name="Fuks G."/>
            <person name="Kavchok S."/>
            <person name="Keizer G."/>
            <person name="Linton E."/>
            <person name="Llaca V."/>
            <person name="Song R."/>
            <person name="Tanyolac B."/>
            <person name="Young S."/>
            <person name="Ho-Il K."/>
            <person name="Hahn J.H."/>
            <person name="Sangsakoo G."/>
            <person name="Vanavichit A."/>
            <person name="de Mattos Luiz.A.T."/>
            <person name="Zimmer P.D."/>
            <person name="Malone G."/>
            <person name="Dellagostin O."/>
            <person name="de Oliveira A.C."/>
            <person name="Bevan M."/>
            <person name="Bancroft I."/>
            <person name="Minx P."/>
            <person name="Cordum H."/>
            <person name="Wilson R."/>
            <person name="Cheng Z."/>
            <person name="Jin W."/>
            <person name="Jiang J."/>
            <person name="Leong S.A."/>
            <person name="Iwama H."/>
            <person name="Gojobori T."/>
            <person name="Itoh T."/>
            <person name="Niimura Y."/>
            <person name="Fujii Y."/>
            <person name="Habara T."/>
            <person name="Sakai H."/>
            <person name="Sato Y."/>
            <person name="Wilson G."/>
            <person name="Kumar K."/>
            <person name="McCouch S."/>
            <person name="Juretic N."/>
            <person name="Hoen D."/>
            <person name="Wright S."/>
            <person name="Bruskiewich R."/>
            <person name="Bureau T."/>
            <person name="Miyao A."/>
            <person name="Hirochika H."/>
            <person name="Nishikawa T."/>
            <person name="Kadowaki K."/>
            <person name="Sugiura M."/>
            <person name="Burr B."/>
            <person name="Sasaki T."/>
        </authorList>
    </citation>
    <scope>NUCLEOTIDE SEQUENCE [LARGE SCALE GENOMIC DNA]</scope>
    <source>
        <strain evidence="2">cv. Nipponbare</strain>
    </source>
</reference>
<dbReference type="OMA" id="NLKWASG"/>
<reference evidence="1 2" key="3">
    <citation type="journal article" date="2013" name="Rice">
        <title>Improvement of the Oryza sativa Nipponbare reference genome using next generation sequence and optical map data.</title>
        <authorList>
            <person name="Kawahara Y."/>
            <person name="de la Bastide M."/>
            <person name="Hamilton J.P."/>
            <person name="Kanamori H."/>
            <person name="McCombie W.R."/>
            <person name="Ouyang S."/>
            <person name="Schwartz D.C."/>
            <person name="Tanaka T."/>
            <person name="Wu J."/>
            <person name="Zhou S."/>
            <person name="Childs K.L."/>
            <person name="Davidson R.M."/>
            <person name="Lin H."/>
            <person name="Quesada-Ocampo L."/>
            <person name="Vaillancourt B."/>
            <person name="Sakai H."/>
            <person name="Lee S.S."/>
            <person name="Kim J."/>
            <person name="Numa H."/>
            <person name="Itoh T."/>
            <person name="Buell C.R."/>
            <person name="Matsumoto T."/>
        </authorList>
    </citation>
    <scope>NUCLEOTIDE SEQUENCE [LARGE SCALE GENOMIC DNA]</scope>
    <source>
        <strain evidence="2">cv. Nipponbare</strain>
    </source>
</reference>
<proteinExistence type="predicted"/>
<feature type="non-terminal residue" evidence="1">
    <location>
        <position position="98"/>
    </location>
</feature>
<dbReference type="Proteomes" id="UP000059680">
    <property type="component" value="Chromosome 2"/>
</dbReference>
<organism evidence="1 2">
    <name type="scientific">Oryza sativa subsp. japonica</name>
    <name type="common">Rice</name>
    <dbReference type="NCBI Taxonomy" id="39947"/>
    <lineage>
        <taxon>Eukaryota</taxon>
        <taxon>Viridiplantae</taxon>
        <taxon>Streptophyta</taxon>
        <taxon>Embryophyta</taxon>
        <taxon>Tracheophyta</taxon>
        <taxon>Spermatophyta</taxon>
        <taxon>Magnoliopsida</taxon>
        <taxon>Liliopsida</taxon>
        <taxon>Poales</taxon>
        <taxon>Poaceae</taxon>
        <taxon>BOP clade</taxon>
        <taxon>Oryzoideae</taxon>
        <taxon>Oryzeae</taxon>
        <taxon>Oryzinae</taxon>
        <taxon>Oryza</taxon>
        <taxon>Oryza sativa</taxon>
    </lineage>
</organism>
<dbReference type="Gramene" id="Os02t0749100-01">
    <property type="protein sequence ID" value="Os02t0749100-01"/>
    <property type="gene ID" value="Os02g0749100"/>
</dbReference>
<evidence type="ECO:0000313" key="2">
    <source>
        <dbReference type="Proteomes" id="UP000059680"/>
    </source>
</evidence>